<dbReference type="PANTHER" id="PTHR33085:SF62">
    <property type="entry name" value="OS03G0632600 PROTEIN"/>
    <property type="match status" value="1"/>
</dbReference>
<evidence type="ECO:0000313" key="2">
    <source>
        <dbReference type="EMBL" id="JAD20541.1"/>
    </source>
</evidence>
<sequence>MRRQRRSGGRTAARRRQHLYLVLDDWSWGHSIYKVDLSSGDSAEPPPDAFSGVRSEQFLPPVLVRLEGPPIFPEHVTAAFGTKIIAVPRKSHVATDARPSTTTTVIVPVFDVHTRRLTLGPEPMVDLDQPVYFPLGDRLFVLCSNSFQVMHSPSLQPPPDDGPSSPEGSWRELPKHPFDFHDVTCYAVHPDGRTIFVSTKSSCPNAAATYAFDTAETGFQWKKHGNWALPFTGHANFDPKLDAWVGLSGDRRTTGHICTCDVVSPESSDDDGRCPSWKVSKEKLFREENPMLGEDPDEETHFGATLVYMAGRRSKFCLVQSMKVYYDDSIEDEFRFVYRLTKLSLKYDKNGDLIIDNRRRVRYYRAEEACGYALIEPVAFWM</sequence>
<dbReference type="SUPFAM" id="SSF50993">
    <property type="entry name" value="Peptidase/esterase 'gauge' domain"/>
    <property type="match status" value="1"/>
</dbReference>
<feature type="region of interest" description="Disordered" evidence="1">
    <location>
        <begin position="152"/>
        <end position="173"/>
    </location>
</feature>
<protein>
    <recommendedName>
        <fullName evidence="3">DUF1618 domain-containing protein</fullName>
    </recommendedName>
</protein>
<dbReference type="EMBL" id="GBRH01277354">
    <property type="protein sequence ID" value="JAD20541.1"/>
    <property type="molecule type" value="Transcribed_RNA"/>
</dbReference>
<reference evidence="2" key="2">
    <citation type="journal article" date="2015" name="Data Brief">
        <title>Shoot transcriptome of the giant reed, Arundo donax.</title>
        <authorList>
            <person name="Barrero R.A."/>
            <person name="Guerrero F.D."/>
            <person name="Moolhuijzen P."/>
            <person name="Goolsby J.A."/>
            <person name="Tidwell J."/>
            <person name="Bellgard S.E."/>
            <person name="Bellgard M.I."/>
        </authorList>
    </citation>
    <scope>NUCLEOTIDE SEQUENCE</scope>
    <source>
        <tissue evidence="2">Shoot tissue taken approximately 20 cm above the soil surface</tissue>
    </source>
</reference>
<dbReference type="AlphaFoldDB" id="A0A0A8Y2U9"/>
<dbReference type="Pfam" id="PF07893">
    <property type="entry name" value="DUF1668"/>
    <property type="match status" value="1"/>
</dbReference>
<proteinExistence type="predicted"/>
<organism evidence="2">
    <name type="scientific">Arundo donax</name>
    <name type="common">Giant reed</name>
    <name type="synonym">Donax arundinaceus</name>
    <dbReference type="NCBI Taxonomy" id="35708"/>
    <lineage>
        <taxon>Eukaryota</taxon>
        <taxon>Viridiplantae</taxon>
        <taxon>Streptophyta</taxon>
        <taxon>Embryophyta</taxon>
        <taxon>Tracheophyta</taxon>
        <taxon>Spermatophyta</taxon>
        <taxon>Magnoliopsida</taxon>
        <taxon>Liliopsida</taxon>
        <taxon>Poales</taxon>
        <taxon>Poaceae</taxon>
        <taxon>PACMAD clade</taxon>
        <taxon>Arundinoideae</taxon>
        <taxon>Arundineae</taxon>
        <taxon>Arundo</taxon>
    </lineage>
</organism>
<name>A0A0A8Y2U9_ARUDO</name>
<dbReference type="InterPro" id="IPR012871">
    <property type="entry name" value="DUF1668_ORYSA"/>
</dbReference>
<dbReference type="PANTHER" id="PTHR33085">
    <property type="entry name" value="OS12G0113100 PROTEIN-RELATED"/>
    <property type="match status" value="1"/>
</dbReference>
<evidence type="ECO:0000256" key="1">
    <source>
        <dbReference type="SAM" id="MobiDB-lite"/>
    </source>
</evidence>
<reference evidence="2" key="1">
    <citation type="submission" date="2014-09" db="EMBL/GenBank/DDBJ databases">
        <authorList>
            <person name="Magalhaes I.L.F."/>
            <person name="Oliveira U."/>
            <person name="Santos F.R."/>
            <person name="Vidigal T.H.D.A."/>
            <person name="Brescovit A.D."/>
            <person name="Santos A.J."/>
        </authorList>
    </citation>
    <scope>NUCLEOTIDE SEQUENCE</scope>
    <source>
        <tissue evidence="2">Shoot tissue taken approximately 20 cm above the soil surface</tissue>
    </source>
</reference>
<accession>A0A0A8Y2U9</accession>
<evidence type="ECO:0008006" key="3">
    <source>
        <dbReference type="Google" id="ProtNLM"/>
    </source>
</evidence>